<dbReference type="EMBL" id="JBEDUW010000004">
    <property type="protein sequence ID" value="KAK9931804.1"/>
    <property type="molecule type" value="Genomic_DNA"/>
</dbReference>
<sequence>MKTMSHGAKQELPELLELPEGCKATIISFTSPQDACRLSSVSRNFKSAAESDTVWGKFLPPETYTILSQSSAPELAARSKKEIYFTLCDNPVLIHQGRMSFSLDKRNGKKCFMISARNLWIIWGETPQYWVWISHRESRFDEVAELLNVCWLHIGGKIDTRLLSPSTLYKAYLVFRFTAEAHGFAHLTVEVTVGLVGTEATRKTVFLHSQELMDGDQYPKQRSDRWWEIELGEVFCEEGEDRELEMTFLASEGTQWKRGLIVQGIEIRP</sequence>
<dbReference type="AlphaFoldDB" id="A0AAW1X5P0"/>
<evidence type="ECO:0000313" key="2">
    <source>
        <dbReference type="EMBL" id="KAK9931804.1"/>
    </source>
</evidence>
<dbReference type="Pfam" id="PF14299">
    <property type="entry name" value="PP2"/>
    <property type="match status" value="1"/>
</dbReference>
<feature type="domain" description="F-box" evidence="1">
    <location>
        <begin position="12"/>
        <end position="58"/>
    </location>
</feature>
<proteinExistence type="predicted"/>
<dbReference type="Gene3D" id="1.20.1280.50">
    <property type="match status" value="1"/>
</dbReference>
<protein>
    <recommendedName>
        <fullName evidence="1">F-box domain-containing protein</fullName>
    </recommendedName>
</protein>
<dbReference type="PANTHER" id="PTHR32278:SF111">
    <property type="entry name" value="F-BOX PROTEIN PP2-B12-RELATED"/>
    <property type="match status" value="1"/>
</dbReference>
<dbReference type="Pfam" id="PF00646">
    <property type="entry name" value="F-box"/>
    <property type="match status" value="1"/>
</dbReference>
<name>A0AAW1X5P0_RUBAR</name>
<dbReference type="PANTHER" id="PTHR32278">
    <property type="entry name" value="F-BOX DOMAIN-CONTAINING PROTEIN"/>
    <property type="match status" value="1"/>
</dbReference>
<accession>A0AAW1X5P0</accession>
<evidence type="ECO:0000313" key="3">
    <source>
        <dbReference type="Proteomes" id="UP001457282"/>
    </source>
</evidence>
<evidence type="ECO:0000259" key="1">
    <source>
        <dbReference type="PROSITE" id="PS50181"/>
    </source>
</evidence>
<dbReference type="CDD" id="cd22162">
    <property type="entry name" value="F-box_AtSKIP3-like"/>
    <property type="match status" value="1"/>
</dbReference>
<dbReference type="PROSITE" id="PS50181">
    <property type="entry name" value="FBOX"/>
    <property type="match status" value="1"/>
</dbReference>
<reference evidence="2 3" key="1">
    <citation type="journal article" date="2023" name="G3 (Bethesda)">
        <title>A chromosome-length genome assembly and annotation of blackberry (Rubus argutus, cv. 'Hillquist').</title>
        <authorList>
            <person name="Bruna T."/>
            <person name="Aryal R."/>
            <person name="Dudchenko O."/>
            <person name="Sargent D.J."/>
            <person name="Mead D."/>
            <person name="Buti M."/>
            <person name="Cavallini A."/>
            <person name="Hytonen T."/>
            <person name="Andres J."/>
            <person name="Pham M."/>
            <person name="Weisz D."/>
            <person name="Mascagni F."/>
            <person name="Usai G."/>
            <person name="Natali L."/>
            <person name="Bassil N."/>
            <person name="Fernandez G.E."/>
            <person name="Lomsadze A."/>
            <person name="Armour M."/>
            <person name="Olukolu B."/>
            <person name="Poorten T."/>
            <person name="Britton C."/>
            <person name="Davik J."/>
            <person name="Ashrafi H."/>
            <person name="Aiden E.L."/>
            <person name="Borodovsky M."/>
            <person name="Worthington M."/>
        </authorList>
    </citation>
    <scope>NUCLEOTIDE SEQUENCE [LARGE SCALE GENOMIC DNA]</scope>
    <source>
        <strain evidence="2">PI 553951</strain>
    </source>
</reference>
<dbReference type="InterPro" id="IPR025886">
    <property type="entry name" value="PP2-like"/>
</dbReference>
<dbReference type="SUPFAM" id="SSF81383">
    <property type="entry name" value="F-box domain"/>
    <property type="match status" value="1"/>
</dbReference>
<comment type="caution">
    <text evidence="2">The sequence shown here is derived from an EMBL/GenBank/DDBJ whole genome shotgun (WGS) entry which is preliminary data.</text>
</comment>
<dbReference type="InterPro" id="IPR036047">
    <property type="entry name" value="F-box-like_dom_sf"/>
</dbReference>
<keyword evidence="3" id="KW-1185">Reference proteome</keyword>
<dbReference type="Proteomes" id="UP001457282">
    <property type="component" value="Unassembled WGS sequence"/>
</dbReference>
<dbReference type="InterPro" id="IPR001810">
    <property type="entry name" value="F-box_dom"/>
</dbReference>
<organism evidence="2 3">
    <name type="scientific">Rubus argutus</name>
    <name type="common">Southern blackberry</name>
    <dbReference type="NCBI Taxonomy" id="59490"/>
    <lineage>
        <taxon>Eukaryota</taxon>
        <taxon>Viridiplantae</taxon>
        <taxon>Streptophyta</taxon>
        <taxon>Embryophyta</taxon>
        <taxon>Tracheophyta</taxon>
        <taxon>Spermatophyta</taxon>
        <taxon>Magnoliopsida</taxon>
        <taxon>eudicotyledons</taxon>
        <taxon>Gunneridae</taxon>
        <taxon>Pentapetalae</taxon>
        <taxon>rosids</taxon>
        <taxon>fabids</taxon>
        <taxon>Rosales</taxon>
        <taxon>Rosaceae</taxon>
        <taxon>Rosoideae</taxon>
        <taxon>Rosoideae incertae sedis</taxon>
        <taxon>Rubus</taxon>
    </lineage>
</organism>
<gene>
    <name evidence="2" type="ORF">M0R45_019068</name>
</gene>